<feature type="transmembrane region" description="Helical" evidence="1">
    <location>
        <begin position="6"/>
        <end position="23"/>
    </location>
</feature>
<keyword evidence="1" id="KW-1133">Transmembrane helix</keyword>
<feature type="transmembrane region" description="Helical" evidence="1">
    <location>
        <begin position="50"/>
        <end position="73"/>
    </location>
</feature>
<protein>
    <submittedName>
        <fullName evidence="2">Uncharacterized protein</fullName>
    </submittedName>
</protein>
<evidence type="ECO:0000313" key="3">
    <source>
        <dbReference type="Proteomes" id="UP000288983"/>
    </source>
</evidence>
<feature type="transmembrane region" description="Helical" evidence="1">
    <location>
        <begin position="109"/>
        <end position="132"/>
    </location>
</feature>
<proteinExistence type="predicted"/>
<evidence type="ECO:0000313" key="2">
    <source>
        <dbReference type="EMBL" id="RWU24026.1"/>
    </source>
</evidence>
<name>A0A443ZVB6_9PSED</name>
<comment type="caution">
    <text evidence="2">The sequence shown here is derived from an EMBL/GenBank/DDBJ whole genome shotgun (WGS) entry which is preliminary data.</text>
</comment>
<feature type="transmembrane region" description="Helical" evidence="1">
    <location>
        <begin position="217"/>
        <end position="235"/>
    </location>
</feature>
<sequence length="315" mass="34029">MVGVEFVVINAVFMLALVLSFITQSRLARQQTTLANELLALRGLCKTPDYMALLIAVIFIALIVLAIVSRALAGNPFVWLAYGLVLAMLIAMVVLCVTDKGLVGELKKYKAVGGVVLGALSFAIPYLAAPMADATISEFTTLEASLFPRAQHVFVLIMSVLLWPLALSILGLLAILPLWIRAQAQGGGLARKTRLNYMSAIERRVEQRKSLLSELRWLAVIVALSFSALAVPVVVSKLVSAHSFNSFLKGALVSSSFHLPPQACGLSSQVPESARVVQIRLRLASVAIPESDDDYRFERLACDVPGIGRLTVTDN</sequence>
<keyword evidence="1" id="KW-0812">Transmembrane</keyword>
<keyword evidence="1" id="KW-0472">Membrane</keyword>
<reference evidence="2 3" key="1">
    <citation type="submission" date="2018-06" db="EMBL/GenBank/DDBJ databases">
        <title>Bacteria isolated from soil of Wuhan.</title>
        <authorList>
            <person name="Wei X."/>
            <person name="Chunhua H."/>
        </authorList>
    </citation>
    <scope>NUCLEOTIDE SEQUENCE [LARGE SCALE GENOMIC DNA]</scope>
    <source>
        <strain evidence="3">xwS2</strain>
    </source>
</reference>
<feature type="transmembrane region" description="Helical" evidence="1">
    <location>
        <begin position="79"/>
        <end position="97"/>
    </location>
</feature>
<dbReference type="Proteomes" id="UP000288983">
    <property type="component" value="Unassembled WGS sequence"/>
</dbReference>
<dbReference type="EMBL" id="QJRG01000038">
    <property type="protein sequence ID" value="RWU24026.1"/>
    <property type="molecule type" value="Genomic_DNA"/>
</dbReference>
<accession>A0A443ZVB6</accession>
<feature type="transmembrane region" description="Helical" evidence="1">
    <location>
        <begin position="152"/>
        <end position="176"/>
    </location>
</feature>
<gene>
    <name evidence="2" type="ORF">DM813_09425</name>
</gene>
<evidence type="ECO:0000256" key="1">
    <source>
        <dbReference type="SAM" id="Phobius"/>
    </source>
</evidence>
<dbReference type="AlphaFoldDB" id="A0A443ZVB6"/>
<organism evidence="2 3">
    <name type="scientific">Pseudomonas alkylphenolica</name>
    <dbReference type="NCBI Taxonomy" id="237609"/>
    <lineage>
        <taxon>Bacteria</taxon>
        <taxon>Pseudomonadati</taxon>
        <taxon>Pseudomonadota</taxon>
        <taxon>Gammaproteobacteria</taxon>
        <taxon>Pseudomonadales</taxon>
        <taxon>Pseudomonadaceae</taxon>
        <taxon>Pseudomonas</taxon>
    </lineage>
</organism>